<dbReference type="PANTHER" id="PTHR35318">
    <property type="entry name" value="BNAA10G08410D PROTEIN"/>
    <property type="match status" value="1"/>
</dbReference>
<name>A0AAQ3Q4N5_9LILI</name>
<feature type="region of interest" description="Disordered" evidence="1">
    <location>
        <begin position="13"/>
        <end position="90"/>
    </location>
</feature>
<proteinExistence type="predicted"/>
<reference evidence="2 3" key="1">
    <citation type="submission" date="2023-10" db="EMBL/GenBank/DDBJ databases">
        <title>Chromosome-scale genome assembly provides insights into flower coloration mechanisms of Canna indica.</title>
        <authorList>
            <person name="Li C."/>
        </authorList>
    </citation>
    <scope>NUCLEOTIDE SEQUENCE [LARGE SCALE GENOMIC DNA]</scope>
    <source>
        <tissue evidence="2">Flower</tissue>
    </source>
</reference>
<dbReference type="EMBL" id="CP136891">
    <property type="protein sequence ID" value="WOK96445.1"/>
    <property type="molecule type" value="Genomic_DNA"/>
</dbReference>
<dbReference type="AlphaFoldDB" id="A0AAQ3Q4N5"/>
<keyword evidence="3" id="KW-1185">Reference proteome</keyword>
<protein>
    <submittedName>
        <fullName evidence="2">Uncharacterized protein</fullName>
    </submittedName>
</protein>
<evidence type="ECO:0000313" key="2">
    <source>
        <dbReference type="EMBL" id="WOK96445.1"/>
    </source>
</evidence>
<dbReference type="Proteomes" id="UP001327560">
    <property type="component" value="Chromosome 2"/>
</dbReference>
<dbReference type="PANTHER" id="PTHR35318:SF2">
    <property type="entry name" value="OS08G0138900 PROTEIN"/>
    <property type="match status" value="1"/>
</dbReference>
<gene>
    <name evidence="2" type="ORF">Cni_G05152</name>
</gene>
<organism evidence="2 3">
    <name type="scientific">Canna indica</name>
    <name type="common">Indian-shot</name>
    <dbReference type="NCBI Taxonomy" id="4628"/>
    <lineage>
        <taxon>Eukaryota</taxon>
        <taxon>Viridiplantae</taxon>
        <taxon>Streptophyta</taxon>
        <taxon>Embryophyta</taxon>
        <taxon>Tracheophyta</taxon>
        <taxon>Spermatophyta</taxon>
        <taxon>Magnoliopsida</taxon>
        <taxon>Liliopsida</taxon>
        <taxon>Zingiberales</taxon>
        <taxon>Cannaceae</taxon>
        <taxon>Canna</taxon>
    </lineage>
</organism>
<accession>A0AAQ3Q4N5</accession>
<evidence type="ECO:0000313" key="3">
    <source>
        <dbReference type="Proteomes" id="UP001327560"/>
    </source>
</evidence>
<sequence>MRLADLLQCGCGAPWPEEAQPATGAAEAPLGSSAAPRNSRRRRRGGTGSSAFTPWRPSLSAISENGSTAAAAAARDGKVTPGGTGKAKAGFSRRVLPRSHSDDHRYINVSSAVPAFSPTAYLF</sequence>
<evidence type="ECO:0000256" key="1">
    <source>
        <dbReference type="SAM" id="MobiDB-lite"/>
    </source>
</evidence>